<dbReference type="Proteomes" id="UP001300692">
    <property type="component" value="Unassembled WGS sequence"/>
</dbReference>
<feature type="domain" description="Histidine kinase" evidence="6">
    <location>
        <begin position="170"/>
        <end position="261"/>
    </location>
</feature>
<gene>
    <name evidence="7" type="ORF">N7U62_22305</name>
</gene>
<dbReference type="SMART" id="SM00387">
    <property type="entry name" value="HATPase_c"/>
    <property type="match status" value="1"/>
</dbReference>
<dbReference type="GO" id="GO:0005524">
    <property type="term" value="F:ATP binding"/>
    <property type="evidence" value="ECO:0007669"/>
    <property type="project" value="UniProtKB-KW"/>
</dbReference>
<keyword evidence="7" id="KW-0547">Nucleotide-binding</keyword>
<dbReference type="RefSeq" id="WP_264140333.1">
    <property type="nucleotide sequence ID" value="NZ_JAOYOD010000001.1"/>
</dbReference>
<dbReference type="CDD" id="cd16917">
    <property type="entry name" value="HATPase_UhpB-NarQ-NarX-like"/>
    <property type="match status" value="1"/>
</dbReference>
<evidence type="ECO:0000256" key="3">
    <source>
        <dbReference type="ARBA" id="ARBA00022679"/>
    </source>
</evidence>
<dbReference type="InterPro" id="IPR050482">
    <property type="entry name" value="Sensor_HK_TwoCompSys"/>
</dbReference>
<keyword evidence="4" id="KW-0418">Kinase</keyword>
<dbReference type="Gene3D" id="3.30.565.10">
    <property type="entry name" value="Histidine kinase-like ATPase, C-terminal domain"/>
    <property type="match status" value="1"/>
</dbReference>
<evidence type="ECO:0000256" key="2">
    <source>
        <dbReference type="ARBA" id="ARBA00012438"/>
    </source>
</evidence>
<dbReference type="EMBL" id="JAOYOD010000001">
    <property type="protein sequence ID" value="MCV9389415.1"/>
    <property type="molecule type" value="Genomic_DNA"/>
</dbReference>
<keyword evidence="3" id="KW-0808">Transferase</keyword>
<organism evidence="7 8">
    <name type="scientific">Reichenbachiella ulvae</name>
    <dbReference type="NCBI Taxonomy" id="2980104"/>
    <lineage>
        <taxon>Bacteria</taxon>
        <taxon>Pseudomonadati</taxon>
        <taxon>Bacteroidota</taxon>
        <taxon>Cytophagia</taxon>
        <taxon>Cytophagales</taxon>
        <taxon>Reichenbachiellaceae</taxon>
        <taxon>Reichenbachiella</taxon>
    </lineage>
</organism>
<evidence type="ECO:0000313" key="7">
    <source>
        <dbReference type="EMBL" id="MCV9389415.1"/>
    </source>
</evidence>
<dbReference type="PANTHER" id="PTHR24421">
    <property type="entry name" value="NITRATE/NITRITE SENSOR PROTEIN NARX-RELATED"/>
    <property type="match status" value="1"/>
</dbReference>
<dbReference type="Pfam" id="PF02518">
    <property type="entry name" value="HATPase_c"/>
    <property type="match status" value="1"/>
</dbReference>
<name>A0ABT3D0Z4_9BACT</name>
<dbReference type="InterPro" id="IPR036890">
    <property type="entry name" value="HATPase_C_sf"/>
</dbReference>
<sequence length="261" mass="29392">MITTLTIIGLGLIGFITLDVIQRKKNKKSLDTLQQDINKYHIYGKFHHLEVETLNGLIKSNDEERKVVINELHENIGNKIAAAKMQFGAIQNQELIESNYYQRGHVLLDEAVNDTRQLAYNMSDREISEFNIINSLNNIKQTIDKEGQIHFGLFHHGVDKKLGNELSLTLFRMVQELITNVLVHSKANHVTLQLSKYAGELILTVEDDGIGFDPQALNFIERKGLGLKGIKQSINRLRGQLFIDSTPGHGTTVTIEIPVAA</sequence>
<comment type="caution">
    <text evidence="7">The sequence shown here is derived from an EMBL/GenBank/DDBJ whole genome shotgun (WGS) entry which is preliminary data.</text>
</comment>
<dbReference type="PRINTS" id="PR00344">
    <property type="entry name" value="BCTRLSENSOR"/>
</dbReference>
<evidence type="ECO:0000256" key="1">
    <source>
        <dbReference type="ARBA" id="ARBA00000085"/>
    </source>
</evidence>
<dbReference type="InterPro" id="IPR005467">
    <property type="entry name" value="His_kinase_dom"/>
</dbReference>
<evidence type="ECO:0000256" key="5">
    <source>
        <dbReference type="ARBA" id="ARBA00023012"/>
    </source>
</evidence>
<dbReference type="InterPro" id="IPR004358">
    <property type="entry name" value="Sig_transdc_His_kin-like_C"/>
</dbReference>
<evidence type="ECO:0000259" key="6">
    <source>
        <dbReference type="PROSITE" id="PS50109"/>
    </source>
</evidence>
<evidence type="ECO:0000313" key="8">
    <source>
        <dbReference type="Proteomes" id="UP001300692"/>
    </source>
</evidence>
<comment type="catalytic activity">
    <reaction evidence="1">
        <text>ATP + protein L-histidine = ADP + protein N-phospho-L-histidine.</text>
        <dbReference type="EC" id="2.7.13.3"/>
    </reaction>
</comment>
<dbReference type="PROSITE" id="PS50109">
    <property type="entry name" value="HIS_KIN"/>
    <property type="match status" value="1"/>
</dbReference>
<dbReference type="PANTHER" id="PTHR24421:SF10">
    <property type="entry name" value="NITRATE_NITRITE SENSOR PROTEIN NARQ"/>
    <property type="match status" value="1"/>
</dbReference>
<protein>
    <recommendedName>
        <fullName evidence="2">histidine kinase</fullName>
        <ecNumber evidence="2">2.7.13.3</ecNumber>
    </recommendedName>
</protein>
<dbReference type="EC" id="2.7.13.3" evidence="2"/>
<accession>A0ABT3D0Z4</accession>
<keyword evidence="5" id="KW-0902">Two-component regulatory system</keyword>
<keyword evidence="8" id="KW-1185">Reference proteome</keyword>
<dbReference type="SUPFAM" id="SSF55874">
    <property type="entry name" value="ATPase domain of HSP90 chaperone/DNA topoisomerase II/histidine kinase"/>
    <property type="match status" value="1"/>
</dbReference>
<proteinExistence type="predicted"/>
<evidence type="ECO:0000256" key="4">
    <source>
        <dbReference type="ARBA" id="ARBA00022777"/>
    </source>
</evidence>
<dbReference type="InterPro" id="IPR003594">
    <property type="entry name" value="HATPase_dom"/>
</dbReference>
<reference evidence="7 8" key="1">
    <citation type="submission" date="2022-10" db="EMBL/GenBank/DDBJ databases">
        <title>Comparative genomics and taxonomic characterization of three novel marine species of genus Reichenbachiella exhibiting antioxidant and polysaccharide degradation activities.</title>
        <authorList>
            <person name="Muhammad N."/>
            <person name="Lee Y.-J."/>
            <person name="Ko J."/>
            <person name="Kim S.-G."/>
        </authorList>
    </citation>
    <scope>NUCLEOTIDE SEQUENCE [LARGE SCALE GENOMIC DNA]</scope>
    <source>
        <strain evidence="7 8">ABR2-5</strain>
    </source>
</reference>
<keyword evidence="7" id="KW-0067">ATP-binding</keyword>